<gene>
    <name evidence="1" type="ORF">SDC9_156379</name>
</gene>
<proteinExistence type="predicted"/>
<organism evidence="1">
    <name type="scientific">bioreactor metagenome</name>
    <dbReference type="NCBI Taxonomy" id="1076179"/>
    <lineage>
        <taxon>unclassified sequences</taxon>
        <taxon>metagenomes</taxon>
        <taxon>ecological metagenomes</taxon>
    </lineage>
</organism>
<evidence type="ECO:0000313" key="1">
    <source>
        <dbReference type="EMBL" id="MPN09091.1"/>
    </source>
</evidence>
<dbReference type="AlphaFoldDB" id="A0A645F497"/>
<name>A0A645F497_9ZZZZ</name>
<comment type="caution">
    <text evidence="1">The sequence shown here is derived from an EMBL/GenBank/DDBJ whole genome shotgun (WGS) entry which is preliminary data.</text>
</comment>
<dbReference type="EMBL" id="VSSQ01055186">
    <property type="protein sequence ID" value="MPN09091.1"/>
    <property type="molecule type" value="Genomic_DNA"/>
</dbReference>
<accession>A0A645F497</accession>
<sequence>MLWNPAQIAFPGGPGAFGVITEEGESLQVEWLPESGGVIRLRLTPEAMEITFPEENAFLRYSGCREAMEKGGTRLRYENGGLCFSRNGLEAVLNAEPGSIVAEGADFLLRATGTRLRLTVNPVRPGF</sequence>
<reference evidence="1" key="1">
    <citation type="submission" date="2019-08" db="EMBL/GenBank/DDBJ databases">
        <authorList>
            <person name="Kucharzyk K."/>
            <person name="Murdoch R.W."/>
            <person name="Higgins S."/>
            <person name="Loffler F."/>
        </authorList>
    </citation>
    <scope>NUCLEOTIDE SEQUENCE</scope>
</reference>
<protein>
    <submittedName>
        <fullName evidence="1">Uncharacterized protein</fullName>
    </submittedName>
</protein>